<dbReference type="EnsemblPlants" id="Zm00001eb215230_T001">
    <property type="protein sequence ID" value="Zm00001eb215230_P001"/>
    <property type="gene ID" value="Zm00001eb215230"/>
</dbReference>
<reference evidence="2" key="3">
    <citation type="submission" date="2021-05" db="UniProtKB">
        <authorList>
            <consortium name="EnsemblPlants"/>
        </authorList>
    </citation>
    <scope>IDENTIFICATION</scope>
    <source>
        <strain evidence="2">cv. B73</strain>
    </source>
</reference>
<protein>
    <submittedName>
        <fullName evidence="2">Uncharacterized protein</fullName>
    </submittedName>
</protein>
<evidence type="ECO:0000313" key="3">
    <source>
        <dbReference type="Proteomes" id="UP000007305"/>
    </source>
</evidence>
<dbReference type="AlphaFoldDB" id="A0A804P880"/>
<feature type="region of interest" description="Disordered" evidence="1">
    <location>
        <begin position="134"/>
        <end position="153"/>
    </location>
</feature>
<accession>A0A804P880</accession>
<dbReference type="InParanoid" id="A0A804P880"/>
<feature type="compositionally biased region" description="Polar residues" evidence="1">
    <location>
        <begin position="27"/>
        <end position="36"/>
    </location>
</feature>
<feature type="compositionally biased region" description="Basic and acidic residues" evidence="1">
    <location>
        <begin position="84"/>
        <end position="99"/>
    </location>
</feature>
<reference evidence="3" key="1">
    <citation type="journal article" date="2009" name="Science">
        <title>The B73 maize genome: complexity, diversity, and dynamics.</title>
        <authorList>
            <person name="Schnable P.S."/>
            <person name="Ware D."/>
            <person name="Fulton R.S."/>
            <person name="Stein J.C."/>
            <person name="Wei F."/>
            <person name="Pasternak S."/>
            <person name="Liang C."/>
            <person name="Zhang J."/>
            <person name="Fulton L."/>
            <person name="Graves T.A."/>
            <person name="Minx P."/>
            <person name="Reily A.D."/>
            <person name="Courtney L."/>
            <person name="Kruchowski S.S."/>
            <person name="Tomlinson C."/>
            <person name="Strong C."/>
            <person name="Delehaunty K."/>
            <person name="Fronick C."/>
            <person name="Courtney B."/>
            <person name="Rock S.M."/>
            <person name="Belter E."/>
            <person name="Du F."/>
            <person name="Kim K."/>
            <person name="Abbott R.M."/>
            <person name="Cotton M."/>
            <person name="Levy A."/>
            <person name="Marchetto P."/>
            <person name="Ochoa K."/>
            <person name="Jackson S.M."/>
            <person name="Gillam B."/>
            <person name="Chen W."/>
            <person name="Yan L."/>
            <person name="Higginbotham J."/>
            <person name="Cardenas M."/>
            <person name="Waligorski J."/>
            <person name="Applebaum E."/>
            <person name="Phelps L."/>
            <person name="Falcone J."/>
            <person name="Kanchi K."/>
            <person name="Thane T."/>
            <person name="Scimone A."/>
            <person name="Thane N."/>
            <person name="Henke J."/>
            <person name="Wang T."/>
            <person name="Ruppert J."/>
            <person name="Shah N."/>
            <person name="Rotter K."/>
            <person name="Hodges J."/>
            <person name="Ingenthron E."/>
            <person name="Cordes M."/>
            <person name="Kohlberg S."/>
            <person name="Sgro J."/>
            <person name="Delgado B."/>
            <person name="Mead K."/>
            <person name="Chinwalla A."/>
            <person name="Leonard S."/>
            <person name="Crouse K."/>
            <person name="Collura K."/>
            <person name="Kudrna D."/>
            <person name="Currie J."/>
            <person name="He R."/>
            <person name="Angelova A."/>
            <person name="Rajasekar S."/>
            <person name="Mueller T."/>
            <person name="Lomeli R."/>
            <person name="Scara G."/>
            <person name="Ko A."/>
            <person name="Delaney K."/>
            <person name="Wissotski M."/>
            <person name="Lopez G."/>
            <person name="Campos D."/>
            <person name="Braidotti M."/>
            <person name="Ashley E."/>
            <person name="Golser W."/>
            <person name="Kim H."/>
            <person name="Lee S."/>
            <person name="Lin J."/>
            <person name="Dujmic Z."/>
            <person name="Kim W."/>
            <person name="Talag J."/>
            <person name="Zuccolo A."/>
            <person name="Fan C."/>
            <person name="Sebastian A."/>
            <person name="Kramer M."/>
            <person name="Spiegel L."/>
            <person name="Nascimento L."/>
            <person name="Zutavern T."/>
            <person name="Miller B."/>
            <person name="Ambroise C."/>
            <person name="Muller S."/>
            <person name="Spooner W."/>
            <person name="Narechania A."/>
            <person name="Ren L."/>
            <person name="Wei S."/>
            <person name="Kumari S."/>
            <person name="Faga B."/>
            <person name="Levy M.J."/>
            <person name="McMahan L."/>
            <person name="Van Buren P."/>
            <person name="Vaughn M.W."/>
            <person name="Ying K."/>
            <person name="Yeh C.-T."/>
            <person name="Emrich S.J."/>
            <person name="Jia Y."/>
            <person name="Kalyanaraman A."/>
            <person name="Hsia A.-P."/>
            <person name="Barbazuk W.B."/>
            <person name="Baucom R.S."/>
            <person name="Brutnell T.P."/>
            <person name="Carpita N.C."/>
            <person name="Chaparro C."/>
            <person name="Chia J.-M."/>
            <person name="Deragon J.-M."/>
            <person name="Estill J.C."/>
            <person name="Fu Y."/>
            <person name="Jeddeloh J.A."/>
            <person name="Han Y."/>
            <person name="Lee H."/>
            <person name="Li P."/>
            <person name="Lisch D.R."/>
            <person name="Liu S."/>
            <person name="Liu Z."/>
            <person name="Nagel D.H."/>
            <person name="McCann M.C."/>
            <person name="SanMiguel P."/>
            <person name="Myers A.M."/>
            <person name="Nettleton D."/>
            <person name="Nguyen J."/>
            <person name="Penning B.W."/>
            <person name="Ponnala L."/>
            <person name="Schneider K.L."/>
            <person name="Schwartz D.C."/>
            <person name="Sharma A."/>
            <person name="Soderlund C."/>
            <person name="Springer N.M."/>
            <person name="Sun Q."/>
            <person name="Wang H."/>
            <person name="Waterman M."/>
            <person name="Westerman R."/>
            <person name="Wolfgruber T.K."/>
            <person name="Yang L."/>
            <person name="Yu Y."/>
            <person name="Zhang L."/>
            <person name="Zhou S."/>
            <person name="Zhu Q."/>
            <person name="Bennetzen J.L."/>
            <person name="Dawe R.K."/>
            <person name="Jiang J."/>
            <person name="Jiang N."/>
            <person name="Presting G.G."/>
            <person name="Wessler S.R."/>
            <person name="Aluru S."/>
            <person name="Martienssen R.A."/>
            <person name="Clifton S.W."/>
            <person name="McCombie W.R."/>
            <person name="Wing R.A."/>
            <person name="Wilson R.K."/>
        </authorList>
    </citation>
    <scope>NUCLEOTIDE SEQUENCE [LARGE SCALE GENOMIC DNA]</scope>
    <source>
        <strain evidence="3">cv. B73</strain>
    </source>
</reference>
<sequence length="153" mass="16898">MSSNDLAPPCISRTKSRRPKHEFARGPTQNTLQQTSHRTKPHKPISSSRQLNPQAQTRPAAQRATYHLVDDVDGVAEVGCLEPGGRERGEQPLESDGRVVEVGAGDPREPRLVERLRRLEHDGAHALQRLQFAASRTGGHLSSLEEEPEPPQP</sequence>
<proteinExistence type="predicted"/>
<feature type="region of interest" description="Disordered" evidence="1">
    <location>
        <begin position="1"/>
        <end position="63"/>
    </location>
</feature>
<name>A0A804P880_MAIZE</name>
<feature type="compositionally biased region" description="Low complexity" evidence="1">
    <location>
        <begin position="53"/>
        <end position="63"/>
    </location>
</feature>
<dbReference type="Gramene" id="Zm00001eb215230_T001">
    <property type="protein sequence ID" value="Zm00001eb215230_P001"/>
    <property type="gene ID" value="Zm00001eb215230"/>
</dbReference>
<reference evidence="2" key="2">
    <citation type="submission" date="2019-07" db="EMBL/GenBank/DDBJ databases">
        <authorList>
            <person name="Seetharam A."/>
            <person name="Woodhouse M."/>
            <person name="Cannon E."/>
        </authorList>
    </citation>
    <scope>NUCLEOTIDE SEQUENCE [LARGE SCALE GENOMIC DNA]</scope>
    <source>
        <strain evidence="2">cv. B73</strain>
    </source>
</reference>
<evidence type="ECO:0000256" key="1">
    <source>
        <dbReference type="SAM" id="MobiDB-lite"/>
    </source>
</evidence>
<dbReference type="Proteomes" id="UP000007305">
    <property type="component" value="Chromosome 5"/>
</dbReference>
<feature type="region of interest" description="Disordered" evidence="1">
    <location>
        <begin position="79"/>
        <end position="106"/>
    </location>
</feature>
<feature type="compositionally biased region" description="Acidic residues" evidence="1">
    <location>
        <begin position="144"/>
        <end position="153"/>
    </location>
</feature>
<evidence type="ECO:0000313" key="2">
    <source>
        <dbReference type="EnsemblPlants" id="Zm00001eb215230_P001"/>
    </source>
</evidence>
<keyword evidence="3" id="KW-1185">Reference proteome</keyword>
<organism evidence="2 3">
    <name type="scientific">Zea mays</name>
    <name type="common">Maize</name>
    <dbReference type="NCBI Taxonomy" id="4577"/>
    <lineage>
        <taxon>Eukaryota</taxon>
        <taxon>Viridiplantae</taxon>
        <taxon>Streptophyta</taxon>
        <taxon>Embryophyta</taxon>
        <taxon>Tracheophyta</taxon>
        <taxon>Spermatophyta</taxon>
        <taxon>Magnoliopsida</taxon>
        <taxon>Liliopsida</taxon>
        <taxon>Poales</taxon>
        <taxon>Poaceae</taxon>
        <taxon>PACMAD clade</taxon>
        <taxon>Panicoideae</taxon>
        <taxon>Andropogonodae</taxon>
        <taxon>Andropogoneae</taxon>
        <taxon>Tripsacinae</taxon>
        <taxon>Zea</taxon>
    </lineage>
</organism>